<dbReference type="AlphaFoldDB" id="A0A7S1SJY5"/>
<dbReference type="EMBL" id="HBGG01006997">
    <property type="protein sequence ID" value="CAD9201227.1"/>
    <property type="molecule type" value="Transcribed_RNA"/>
</dbReference>
<proteinExistence type="predicted"/>
<protein>
    <recommendedName>
        <fullName evidence="2">F-box domain-containing protein</fullName>
    </recommendedName>
</protein>
<evidence type="ECO:0000313" key="1">
    <source>
        <dbReference type="EMBL" id="CAD9201227.1"/>
    </source>
</evidence>
<gene>
    <name evidence="1" type="ORF">TCHU04912_LOCUS3460</name>
</gene>
<evidence type="ECO:0008006" key="2">
    <source>
        <dbReference type="Google" id="ProtNLM"/>
    </source>
</evidence>
<organism evidence="1">
    <name type="scientific">Tetraselmis chuii</name>
    <dbReference type="NCBI Taxonomy" id="63592"/>
    <lineage>
        <taxon>Eukaryota</taxon>
        <taxon>Viridiplantae</taxon>
        <taxon>Chlorophyta</taxon>
        <taxon>core chlorophytes</taxon>
        <taxon>Chlorodendrophyceae</taxon>
        <taxon>Chlorodendrales</taxon>
        <taxon>Chlorodendraceae</taxon>
        <taxon>Tetraselmis</taxon>
    </lineage>
</organism>
<reference evidence="1" key="1">
    <citation type="submission" date="2021-01" db="EMBL/GenBank/DDBJ databases">
        <authorList>
            <person name="Corre E."/>
            <person name="Pelletier E."/>
            <person name="Niang G."/>
            <person name="Scheremetjew M."/>
            <person name="Finn R."/>
            <person name="Kale V."/>
            <person name="Holt S."/>
            <person name="Cochrane G."/>
            <person name="Meng A."/>
            <person name="Brown T."/>
            <person name="Cohen L."/>
        </authorList>
    </citation>
    <scope>NUCLEOTIDE SEQUENCE</scope>
    <source>
        <strain evidence="1">PLY429</strain>
    </source>
</reference>
<name>A0A7S1SJY5_9CHLO</name>
<accession>A0A7S1SJY5</accession>
<sequence>MESIDSMTYEAEEALSGWQAPVEELSEALLLTLLHRHDAIDALALAATDRHWAATITGADHCWSDAVKYRWAVWREVNSLPGPSGVKLWLSEAAQGEKEGREEEVVERMDTCHDVSSWREVYLIWRSSVNRAVDAALTAATLHSSPEDRKEGNALCNLWARPLTQDIEFPSWEKALEAMRRARLGPEDVALHFLSSDRALVNFLGVHYLMMEPWAAEKSAGLPPTVAHYPKESVPFVQSLLNHYGCAHKRVVVRWWELGMLAMGVGWRTNDQMHTVGATIGSILKRSDFWRMLLRGVQLEVRRIVISEE</sequence>